<gene>
    <name evidence="1" type="primary">yabP</name>
    <name evidence="1" type="ORF">CLORY_24710</name>
</gene>
<keyword evidence="2" id="KW-1185">Reference proteome</keyword>
<protein>
    <submittedName>
        <fullName evidence="1">Spore protein YabP</fullName>
    </submittedName>
</protein>
<comment type="caution">
    <text evidence="1">The sequence shown here is derived from an EMBL/GenBank/DDBJ whole genome shotgun (WGS) entry which is preliminary data.</text>
</comment>
<proteinExistence type="predicted"/>
<dbReference type="InterPro" id="IPR038705">
    <property type="entry name" value="YabP_sf"/>
</dbReference>
<dbReference type="EMBL" id="MZGV01000025">
    <property type="protein sequence ID" value="OPJ61073.1"/>
    <property type="molecule type" value="Genomic_DNA"/>
</dbReference>
<dbReference type="InterPro" id="IPR022476">
    <property type="entry name" value="Spore_YabP/YqfC"/>
</dbReference>
<name>A0A1V4IMF5_9CLOT</name>
<dbReference type="Pfam" id="PF07873">
    <property type="entry name" value="YabP"/>
    <property type="match status" value="1"/>
</dbReference>
<dbReference type="Gene3D" id="2.60.40.2000">
    <property type="match status" value="1"/>
</dbReference>
<evidence type="ECO:0000313" key="2">
    <source>
        <dbReference type="Proteomes" id="UP000190080"/>
    </source>
</evidence>
<dbReference type="InterPro" id="IPR012504">
    <property type="entry name" value="Spore_YabP"/>
</dbReference>
<dbReference type="OrthoDB" id="9795125at2"/>
<dbReference type="GO" id="GO:0030435">
    <property type="term" value="P:sporulation resulting in formation of a cellular spore"/>
    <property type="evidence" value="ECO:0007669"/>
    <property type="project" value="InterPro"/>
</dbReference>
<sequence>MELKKEVKLEDRKSNLTLENRSKLFLTGVIEVISFNEEKIFFNTCKGSLVIKGSGLKMNKLDVQNGEVLIIGTIDSCVYTAQQVKKDKETIISRLFR</sequence>
<dbReference type="RefSeq" id="WP_079424858.1">
    <property type="nucleotide sequence ID" value="NZ_MZGV01000025.1"/>
</dbReference>
<dbReference type="AlphaFoldDB" id="A0A1V4IMF5"/>
<dbReference type="NCBIfam" id="TIGR02892">
    <property type="entry name" value="spore_yabP"/>
    <property type="match status" value="1"/>
</dbReference>
<dbReference type="Proteomes" id="UP000190080">
    <property type="component" value="Unassembled WGS sequence"/>
</dbReference>
<organism evidence="1 2">
    <name type="scientific">Clostridium oryzae</name>
    <dbReference type="NCBI Taxonomy" id="1450648"/>
    <lineage>
        <taxon>Bacteria</taxon>
        <taxon>Bacillati</taxon>
        <taxon>Bacillota</taxon>
        <taxon>Clostridia</taxon>
        <taxon>Eubacteriales</taxon>
        <taxon>Clostridiaceae</taxon>
        <taxon>Clostridium</taxon>
    </lineage>
</organism>
<evidence type="ECO:0000313" key="1">
    <source>
        <dbReference type="EMBL" id="OPJ61073.1"/>
    </source>
</evidence>
<accession>A0A1V4IMF5</accession>
<reference evidence="1 2" key="1">
    <citation type="submission" date="2017-03" db="EMBL/GenBank/DDBJ databases">
        <title>Genome sequence of Clostridium oryzae DSM 28571.</title>
        <authorList>
            <person name="Poehlein A."/>
            <person name="Daniel R."/>
        </authorList>
    </citation>
    <scope>NUCLEOTIDE SEQUENCE [LARGE SCALE GENOMIC DNA]</scope>
    <source>
        <strain evidence="1 2">DSM 28571</strain>
    </source>
</reference>
<dbReference type="STRING" id="1450648.CLORY_24710"/>